<keyword evidence="5" id="KW-0694">RNA-binding</keyword>
<comment type="caution">
    <text evidence="7">The sequence shown here is derived from an EMBL/GenBank/DDBJ whole genome shotgun (WGS) entry which is preliminary data.</text>
</comment>
<dbReference type="GO" id="GO:0005840">
    <property type="term" value="C:ribosome"/>
    <property type="evidence" value="ECO:0007669"/>
    <property type="project" value="UniProtKB-KW"/>
</dbReference>
<dbReference type="SUPFAM" id="SSF56047">
    <property type="entry name" value="Ribosomal protein S8"/>
    <property type="match status" value="1"/>
</dbReference>
<dbReference type="AlphaFoldDB" id="A0A2R7Y5A9"/>
<dbReference type="Pfam" id="PF00410">
    <property type="entry name" value="Ribosomal_S8"/>
    <property type="match status" value="1"/>
</dbReference>
<name>A0A2R7Y5A9_9ARCH</name>
<dbReference type="Proteomes" id="UP000244066">
    <property type="component" value="Unassembled WGS sequence"/>
</dbReference>
<dbReference type="InterPro" id="IPR000630">
    <property type="entry name" value="Ribosomal_uS8"/>
</dbReference>
<evidence type="ECO:0000256" key="2">
    <source>
        <dbReference type="ARBA" id="ARBA00022730"/>
    </source>
</evidence>
<dbReference type="PROSITE" id="PS00053">
    <property type="entry name" value="RIBOSOMAL_S8"/>
    <property type="match status" value="1"/>
</dbReference>
<comment type="function">
    <text evidence="5">One of the primary rRNA binding proteins, it binds directly to 16S rRNA central domain where it helps coordinate assembly of the platform of the 30S subunit.</text>
</comment>
<evidence type="ECO:0000256" key="4">
    <source>
        <dbReference type="ARBA" id="ARBA00023274"/>
    </source>
</evidence>
<dbReference type="InterPro" id="IPR047863">
    <property type="entry name" value="Ribosomal_uS8_CS"/>
</dbReference>
<evidence type="ECO:0000313" key="8">
    <source>
        <dbReference type="Proteomes" id="UP000244066"/>
    </source>
</evidence>
<dbReference type="Gene3D" id="3.30.1370.30">
    <property type="match status" value="1"/>
</dbReference>
<comment type="similarity">
    <text evidence="1 5 6">Belongs to the universal ribosomal protein uS8 family.</text>
</comment>
<dbReference type="EMBL" id="NDWU01000007">
    <property type="protein sequence ID" value="PUA32726.1"/>
    <property type="molecule type" value="Genomic_DNA"/>
</dbReference>
<dbReference type="Gene3D" id="3.30.1490.10">
    <property type="match status" value="1"/>
</dbReference>
<comment type="subunit">
    <text evidence="5">Part of the 30S ribosomal subunit.</text>
</comment>
<dbReference type="GO" id="GO:0006412">
    <property type="term" value="P:translation"/>
    <property type="evidence" value="ECO:0007669"/>
    <property type="project" value="UniProtKB-UniRule"/>
</dbReference>
<dbReference type="GO" id="GO:0019843">
    <property type="term" value="F:rRNA binding"/>
    <property type="evidence" value="ECO:0007669"/>
    <property type="project" value="UniProtKB-UniRule"/>
</dbReference>
<reference evidence="7 8" key="1">
    <citation type="submission" date="2017-04" db="EMBL/GenBank/DDBJ databases">
        <title>Draft Aigarchaeota genome from a New Zealand hot spring.</title>
        <authorList>
            <person name="Reysenbach A.-L."/>
            <person name="Donaho J.A."/>
            <person name="Gerhart J."/>
            <person name="Kelley J.F."/>
            <person name="Kouba K."/>
            <person name="Podar M."/>
            <person name="Stott M."/>
        </authorList>
    </citation>
    <scope>NUCLEOTIDE SEQUENCE [LARGE SCALE GENOMIC DNA]</scope>
    <source>
        <strain evidence="7">NZ13_MG1</strain>
    </source>
</reference>
<dbReference type="GO" id="GO:0003735">
    <property type="term" value="F:structural constituent of ribosome"/>
    <property type="evidence" value="ECO:0007669"/>
    <property type="project" value="InterPro"/>
</dbReference>
<organism evidence="7 8">
    <name type="scientific">Candidatus Terraquivivens tikiterensis</name>
    <dbReference type="NCBI Taxonomy" id="1980982"/>
    <lineage>
        <taxon>Archaea</taxon>
        <taxon>Nitrososphaerota</taxon>
        <taxon>Candidatus Wolframiiraptoraceae</taxon>
        <taxon>Candidatus Terraquivivens</taxon>
    </lineage>
</organism>
<keyword evidence="4 5" id="KW-0687">Ribonucleoprotein</keyword>
<proteinExistence type="inferred from homology"/>
<sequence length="129" mass="14602">MTRHDLISGLFTTIQNNEMARNRECIYPASKLIANVLKVLQRHGYIGAFEYIEDGRGGKFRIQLLGRINRSAPIKPHYSVRKNEFEEWEKRYLPGKGIGILIVTTPKGVISHVEAKSLGTGGRLLGYVY</sequence>
<keyword evidence="3 5" id="KW-0689">Ribosomal protein</keyword>
<accession>A0A2R7Y5A9</accession>
<protein>
    <recommendedName>
        <fullName evidence="5">Small ribosomal subunit protein uS8</fullName>
    </recommendedName>
</protein>
<dbReference type="PANTHER" id="PTHR11758">
    <property type="entry name" value="40S RIBOSOMAL PROTEIN S15A"/>
    <property type="match status" value="1"/>
</dbReference>
<evidence type="ECO:0000256" key="1">
    <source>
        <dbReference type="ARBA" id="ARBA00006471"/>
    </source>
</evidence>
<evidence type="ECO:0000256" key="6">
    <source>
        <dbReference type="RuleBase" id="RU003660"/>
    </source>
</evidence>
<evidence type="ECO:0000256" key="3">
    <source>
        <dbReference type="ARBA" id="ARBA00022980"/>
    </source>
</evidence>
<dbReference type="HAMAP" id="MF_01302_A">
    <property type="entry name" value="Ribosomal_uS8_A"/>
    <property type="match status" value="1"/>
</dbReference>
<gene>
    <name evidence="5" type="primary">rps8</name>
    <name evidence="7" type="ORF">B9J98_03630</name>
</gene>
<evidence type="ECO:0000256" key="5">
    <source>
        <dbReference type="HAMAP-Rule" id="MF_01302"/>
    </source>
</evidence>
<dbReference type="NCBIfam" id="NF003115">
    <property type="entry name" value="PRK04034.1"/>
    <property type="match status" value="1"/>
</dbReference>
<evidence type="ECO:0000313" key="7">
    <source>
        <dbReference type="EMBL" id="PUA32726.1"/>
    </source>
</evidence>
<dbReference type="InterPro" id="IPR035987">
    <property type="entry name" value="Ribosomal_uS8_sf"/>
</dbReference>
<dbReference type="GO" id="GO:1990904">
    <property type="term" value="C:ribonucleoprotein complex"/>
    <property type="evidence" value="ECO:0007669"/>
    <property type="project" value="UniProtKB-KW"/>
</dbReference>
<keyword evidence="2 5" id="KW-0699">rRNA-binding</keyword>